<evidence type="ECO:0000256" key="2">
    <source>
        <dbReference type="SAM" id="Phobius"/>
    </source>
</evidence>
<feature type="region of interest" description="Disordered" evidence="1">
    <location>
        <begin position="155"/>
        <end position="193"/>
    </location>
</feature>
<name>A0A644T5P0_9ZZZZ</name>
<keyword evidence="2" id="KW-1133">Transmembrane helix</keyword>
<feature type="transmembrane region" description="Helical" evidence="2">
    <location>
        <begin position="73"/>
        <end position="97"/>
    </location>
</feature>
<protein>
    <submittedName>
        <fullName evidence="3">Uncharacterized protein</fullName>
    </submittedName>
</protein>
<evidence type="ECO:0000313" key="3">
    <source>
        <dbReference type="EMBL" id="MPL62089.1"/>
    </source>
</evidence>
<keyword evidence="2" id="KW-0812">Transmembrane</keyword>
<keyword evidence="2" id="KW-0472">Membrane</keyword>
<dbReference type="EMBL" id="VSSQ01000016">
    <property type="protein sequence ID" value="MPL62089.1"/>
    <property type="molecule type" value="Genomic_DNA"/>
</dbReference>
<comment type="caution">
    <text evidence="3">The sequence shown here is derived from an EMBL/GenBank/DDBJ whole genome shotgun (WGS) entry which is preliminary data.</text>
</comment>
<reference evidence="3" key="1">
    <citation type="submission" date="2019-08" db="EMBL/GenBank/DDBJ databases">
        <authorList>
            <person name="Kucharzyk K."/>
            <person name="Murdoch R.W."/>
            <person name="Higgins S."/>
            <person name="Loffler F."/>
        </authorList>
    </citation>
    <scope>NUCLEOTIDE SEQUENCE</scope>
</reference>
<proteinExistence type="predicted"/>
<dbReference type="AlphaFoldDB" id="A0A644T5P0"/>
<sequence>MADSKKNSDDESIFDKVVSSINKIDEFDNENKSDEEKKEVNNEKKEKNSDDELFLTSKTDEILSNDFKRKFPFLAIIGIVLGIIIILAGIFLILGASERVVDSVASGETGTLAIFVIFLGIVILGASSLVILSKNSPISDKLDNLEDLKLLDEDEDSKRKNNSKNKDSDETVDKSKGEYADLDNETKRTSKLNNSDDFKKFKELDEDGNEISSNDGENNDKKYDILDIDGELSNSTHAKSDSHDDEGSKEHLIQDTNDINLTDGKIISKEDSNEISSNNTSLNVDSDNDIKNKEHKKENSDE</sequence>
<organism evidence="3">
    <name type="scientific">bioreactor metagenome</name>
    <dbReference type="NCBI Taxonomy" id="1076179"/>
    <lineage>
        <taxon>unclassified sequences</taxon>
        <taxon>metagenomes</taxon>
        <taxon>ecological metagenomes</taxon>
    </lineage>
</organism>
<feature type="compositionally biased region" description="Polar residues" evidence="1">
    <location>
        <begin position="274"/>
        <end position="285"/>
    </location>
</feature>
<feature type="transmembrane region" description="Helical" evidence="2">
    <location>
        <begin position="109"/>
        <end position="132"/>
    </location>
</feature>
<feature type="compositionally biased region" description="Basic and acidic residues" evidence="1">
    <location>
        <begin position="238"/>
        <end position="253"/>
    </location>
</feature>
<accession>A0A644T5P0</accession>
<feature type="region of interest" description="Disordered" evidence="1">
    <location>
        <begin position="207"/>
        <end position="302"/>
    </location>
</feature>
<feature type="compositionally biased region" description="Basic and acidic residues" evidence="1">
    <location>
        <begin position="288"/>
        <end position="302"/>
    </location>
</feature>
<gene>
    <name evidence="3" type="ORF">SDC9_07688</name>
</gene>
<evidence type="ECO:0000256" key="1">
    <source>
        <dbReference type="SAM" id="MobiDB-lite"/>
    </source>
</evidence>